<dbReference type="AlphaFoldDB" id="Q7VF13"/>
<dbReference type="Proteomes" id="UP000002495">
    <property type="component" value="Chromosome"/>
</dbReference>
<sequence length="213" mass="25253">MESIKLTDTRTRQVINKNNKKAFDFFAAKQYKKAFGFFAHNLSLEPNNTESTIGVLLSDMAQDFEEQALGLYEYYQILLSQEISKSKAREQMLKTIRSFDKSTNKIFNMIKHIENLRADAINGILYQDFKQIVQDKQSFKEAFEDLIFSTKIIFTNKNEFYEFLNQLVENNYQDMSMEYIEYMESLKKSVIYDKEIEKILQKVADDNQKKRKL</sequence>
<reference evidence="1 2" key="1">
    <citation type="journal article" date="2003" name="Proc. Natl. Acad. Sci. U.S.A.">
        <title>The complete genome sequence of the carcinogenic bacterium Helicobacter hepaticus.</title>
        <authorList>
            <person name="Suerbaum S."/>
            <person name="Josenhans C."/>
            <person name="Sterzenbach T."/>
            <person name="Drescher B."/>
            <person name="Brandt P."/>
            <person name="Bell M."/>
            <person name="Droege M."/>
            <person name="Fartmann B."/>
            <person name="Fischer H.-P."/>
            <person name="Ge Z."/>
            <person name="Hoerster A."/>
            <person name="Holland R."/>
            <person name="Klein K."/>
            <person name="Koenig J."/>
            <person name="Macko L."/>
            <person name="Mendz G.L."/>
            <person name="Nyakatura G."/>
            <person name="Schauer D.B."/>
            <person name="Shen Z."/>
            <person name="Weber J."/>
            <person name="Frosch M."/>
            <person name="Fox J.G."/>
        </authorList>
    </citation>
    <scope>NUCLEOTIDE SEQUENCE [LARGE SCALE GENOMIC DNA]</scope>
    <source>
        <strain evidence="2">ATCC 51449 / 3B1</strain>
    </source>
</reference>
<gene>
    <name evidence="1" type="ordered locus">HH_1866</name>
</gene>
<dbReference type="STRING" id="235279.HH_1866"/>
<keyword evidence="2" id="KW-1185">Reference proteome</keyword>
<name>Q7VF13_HELHP</name>
<dbReference type="HOGENOM" id="CLU_111969_0_0_7"/>
<dbReference type="eggNOG" id="ENOG5031ANZ">
    <property type="taxonomic scope" value="Bacteria"/>
</dbReference>
<evidence type="ECO:0008006" key="3">
    <source>
        <dbReference type="Google" id="ProtNLM"/>
    </source>
</evidence>
<dbReference type="OrthoDB" id="5372592at2"/>
<proteinExistence type="predicted"/>
<accession>Q7VF13</accession>
<dbReference type="EMBL" id="AE017125">
    <property type="protein sequence ID" value="AAP78463.1"/>
    <property type="molecule type" value="Genomic_DNA"/>
</dbReference>
<dbReference type="RefSeq" id="WP_011116705.1">
    <property type="nucleotide sequence ID" value="NC_004917.1"/>
</dbReference>
<protein>
    <recommendedName>
        <fullName evidence="3">Histidine kinase</fullName>
    </recommendedName>
</protein>
<organism evidence="1 2">
    <name type="scientific">Helicobacter hepaticus (strain ATCC 51449 / 3B1)</name>
    <dbReference type="NCBI Taxonomy" id="235279"/>
    <lineage>
        <taxon>Bacteria</taxon>
        <taxon>Pseudomonadati</taxon>
        <taxon>Campylobacterota</taxon>
        <taxon>Epsilonproteobacteria</taxon>
        <taxon>Campylobacterales</taxon>
        <taxon>Helicobacteraceae</taxon>
        <taxon>Helicobacter</taxon>
    </lineage>
</organism>
<evidence type="ECO:0000313" key="1">
    <source>
        <dbReference type="EMBL" id="AAP78463.1"/>
    </source>
</evidence>
<evidence type="ECO:0000313" key="2">
    <source>
        <dbReference type="Proteomes" id="UP000002495"/>
    </source>
</evidence>
<dbReference type="KEGG" id="hhe:HH_1866"/>